<keyword evidence="3" id="KW-1185">Reference proteome</keyword>
<reference evidence="3 4" key="1">
    <citation type="submission" date="2017-09" db="EMBL/GenBank/DDBJ databases">
        <title>Genomic, metabolic, and phenotypic characteristics of bacterial isolates from the natural microbiome of the model nematode Caenorhabditis elegans.</title>
        <authorList>
            <person name="Zimmermann J."/>
            <person name="Obeng N."/>
            <person name="Yang W."/>
            <person name="Obeng O."/>
            <person name="Kissoyan K."/>
            <person name="Pees B."/>
            <person name="Dirksen P."/>
            <person name="Hoppner M."/>
            <person name="Franke A."/>
            <person name="Rosenstiel P."/>
            <person name="Leippe M."/>
            <person name="Dierking K."/>
            <person name="Kaleta C."/>
            <person name="Schulenburg H."/>
        </authorList>
    </citation>
    <scope>NUCLEOTIDE SEQUENCE [LARGE SCALE GENOMIC DNA]</scope>
    <source>
        <strain evidence="1 4">MYb25</strain>
        <strain evidence="2 3">MYb44</strain>
    </source>
</reference>
<proteinExistence type="predicted"/>
<dbReference type="Proteomes" id="UP000238325">
    <property type="component" value="Unassembled WGS sequence"/>
</dbReference>
<gene>
    <name evidence="1" type="ORF">CQ022_10160</name>
    <name evidence="2" type="ORF">CQ033_03830</name>
</gene>
<dbReference type="EMBL" id="PCPH01000001">
    <property type="protein sequence ID" value="PRB92344.1"/>
    <property type="molecule type" value="Genomic_DNA"/>
</dbReference>
<sequence length="70" mass="8466">MDALFIPANLQHGIQSLPFKMLSIYVLIMTNLFQDKKEYRKPFFMRFPIQSLYIKIDILQYFNNLLMDFV</sequence>
<evidence type="ECO:0000313" key="2">
    <source>
        <dbReference type="EMBL" id="PRB92344.1"/>
    </source>
</evidence>
<organism evidence="1 4">
    <name type="scientific">Chryseobacterium culicis</name>
    <dbReference type="NCBI Taxonomy" id="680127"/>
    <lineage>
        <taxon>Bacteria</taxon>
        <taxon>Pseudomonadati</taxon>
        <taxon>Bacteroidota</taxon>
        <taxon>Flavobacteriia</taxon>
        <taxon>Flavobacteriales</taxon>
        <taxon>Weeksellaceae</taxon>
        <taxon>Chryseobacterium group</taxon>
        <taxon>Chryseobacterium</taxon>
    </lineage>
</organism>
<name>A0A2S9D1M3_CHRCI</name>
<protein>
    <submittedName>
        <fullName evidence="1">Uncharacterized protein</fullName>
    </submittedName>
</protein>
<evidence type="ECO:0000313" key="4">
    <source>
        <dbReference type="Proteomes" id="UP000238534"/>
    </source>
</evidence>
<evidence type="ECO:0000313" key="1">
    <source>
        <dbReference type="EMBL" id="PRB86591.1"/>
    </source>
</evidence>
<dbReference type="Proteomes" id="UP000238534">
    <property type="component" value="Unassembled WGS sequence"/>
</dbReference>
<accession>A0A2S9D1M3</accession>
<dbReference type="AlphaFoldDB" id="A0A2S9D1M3"/>
<evidence type="ECO:0000313" key="3">
    <source>
        <dbReference type="Proteomes" id="UP000238325"/>
    </source>
</evidence>
<dbReference type="EMBL" id="PCPP01000001">
    <property type="protein sequence ID" value="PRB86591.1"/>
    <property type="molecule type" value="Genomic_DNA"/>
</dbReference>
<comment type="caution">
    <text evidence="1">The sequence shown here is derived from an EMBL/GenBank/DDBJ whole genome shotgun (WGS) entry which is preliminary data.</text>
</comment>